<accession>A0A6J6NC56</accession>
<sequence length="260" mass="29302">MTSELLQYESSALHEVPISLTTQLAVADSFLLEDGRVRNLGMHFERFSRWVEKTSPETQDALEEFFATVVKSLPLEGRWFPRIELHTDQPEGRRLHLRIREAPEALGNAVLWTYPDEDPRVNPLVKGPDLSLGLQLRRRANMLGADEAVLLSESGHIAEGALSAIVWWRGEVLCAPSDDTTWLDSITRREVFAIAEQMGLQTRIEKAKPADLVETEVWMLSSLQAIRQVDSWIDLGGPLAPASHVEAFSKRLRMLSSPIR</sequence>
<proteinExistence type="predicted"/>
<dbReference type="InterPro" id="IPR001544">
    <property type="entry name" value="Aminotrans_IV"/>
</dbReference>
<dbReference type="Pfam" id="PF01063">
    <property type="entry name" value="Aminotran_4"/>
    <property type="match status" value="1"/>
</dbReference>
<reference evidence="1" key="1">
    <citation type="submission" date="2020-05" db="EMBL/GenBank/DDBJ databases">
        <authorList>
            <person name="Chiriac C."/>
            <person name="Salcher M."/>
            <person name="Ghai R."/>
            <person name="Kavagutti S V."/>
        </authorList>
    </citation>
    <scope>NUCLEOTIDE SEQUENCE</scope>
</reference>
<dbReference type="GO" id="GO:0003824">
    <property type="term" value="F:catalytic activity"/>
    <property type="evidence" value="ECO:0007669"/>
    <property type="project" value="InterPro"/>
</dbReference>
<name>A0A6J6NC56_9ZZZZ</name>
<gene>
    <name evidence="1" type="ORF">UFOPK2370_00499</name>
</gene>
<protein>
    <submittedName>
        <fullName evidence="1">Unannotated protein</fullName>
    </submittedName>
</protein>
<dbReference type="InterPro" id="IPR043132">
    <property type="entry name" value="BCAT-like_C"/>
</dbReference>
<dbReference type="InterPro" id="IPR036038">
    <property type="entry name" value="Aminotransferase-like"/>
</dbReference>
<organism evidence="1">
    <name type="scientific">freshwater metagenome</name>
    <dbReference type="NCBI Taxonomy" id="449393"/>
    <lineage>
        <taxon>unclassified sequences</taxon>
        <taxon>metagenomes</taxon>
        <taxon>ecological metagenomes</taxon>
    </lineage>
</organism>
<dbReference type="AlphaFoldDB" id="A0A6J6NC56"/>
<dbReference type="SUPFAM" id="SSF56752">
    <property type="entry name" value="D-aminoacid aminotransferase-like PLP-dependent enzymes"/>
    <property type="match status" value="1"/>
</dbReference>
<evidence type="ECO:0000313" key="1">
    <source>
        <dbReference type="EMBL" id="CAB4683782.1"/>
    </source>
</evidence>
<dbReference type="Gene3D" id="3.20.10.10">
    <property type="entry name" value="D-amino Acid Aminotransferase, subunit A, domain 2"/>
    <property type="match status" value="1"/>
</dbReference>
<dbReference type="EMBL" id="CAEZXK010000008">
    <property type="protein sequence ID" value="CAB4683782.1"/>
    <property type="molecule type" value="Genomic_DNA"/>
</dbReference>